<dbReference type="PRINTS" id="PR00332">
    <property type="entry name" value="HISTRIAD"/>
</dbReference>
<evidence type="ECO:0000313" key="5">
    <source>
        <dbReference type="EMBL" id="KKW36007.1"/>
    </source>
</evidence>
<dbReference type="Proteomes" id="UP000034740">
    <property type="component" value="Unassembled WGS sequence"/>
</dbReference>
<name>A0A0G2A507_9BACT</name>
<evidence type="ECO:0000256" key="3">
    <source>
        <dbReference type="PROSITE-ProRule" id="PRU00464"/>
    </source>
</evidence>
<dbReference type="PANTHER" id="PTHR46648">
    <property type="entry name" value="HIT FAMILY PROTEIN 1"/>
    <property type="match status" value="1"/>
</dbReference>
<dbReference type="PROSITE" id="PS51084">
    <property type="entry name" value="HIT_2"/>
    <property type="match status" value="1"/>
</dbReference>
<reference evidence="5 6" key="1">
    <citation type="journal article" date="2015" name="Nature">
        <title>rRNA introns, odd ribosomes, and small enigmatic genomes across a large radiation of phyla.</title>
        <authorList>
            <person name="Brown C.T."/>
            <person name="Hug L.A."/>
            <person name="Thomas B.C."/>
            <person name="Sharon I."/>
            <person name="Castelle C.J."/>
            <person name="Singh A."/>
            <person name="Wilkins M.J."/>
            <person name="Williams K.H."/>
            <person name="Banfield J.F."/>
        </authorList>
    </citation>
    <scope>NUCLEOTIDE SEQUENCE [LARGE SCALE GENOMIC DNA]</scope>
</reference>
<dbReference type="EMBL" id="LCRO01000001">
    <property type="protein sequence ID" value="KKW36007.1"/>
    <property type="molecule type" value="Genomic_DNA"/>
</dbReference>
<dbReference type="SUPFAM" id="SSF54197">
    <property type="entry name" value="HIT-like"/>
    <property type="match status" value="1"/>
</dbReference>
<dbReference type="Pfam" id="PF01230">
    <property type="entry name" value="HIT"/>
    <property type="match status" value="1"/>
</dbReference>
<dbReference type="PANTHER" id="PTHR46648:SF1">
    <property type="entry name" value="ADENOSINE 5'-MONOPHOSPHORAMIDASE HNT1"/>
    <property type="match status" value="1"/>
</dbReference>
<feature type="active site" description="Tele-AMP-histidine intermediate" evidence="1">
    <location>
        <position position="94"/>
    </location>
</feature>
<feature type="short sequence motif" description="Histidine triad motif" evidence="2 3">
    <location>
        <begin position="92"/>
        <end position="96"/>
    </location>
</feature>
<dbReference type="InterPro" id="IPR036265">
    <property type="entry name" value="HIT-like_sf"/>
</dbReference>
<protein>
    <submittedName>
        <fullName evidence="5">Histidine triad (HIT) protein</fullName>
    </submittedName>
</protein>
<proteinExistence type="predicted"/>
<evidence type="ECO:0000313" key="6">
    <source>
        <dbReference type="Proteomes" id="UP000034740"/>
    </source>
</evidence>
<dbReference type="AlphaFoldDB" id="A0A0G2A507"/>
<organism evidence="5 6">
    <name type="scientific">Candidatus Adlerbacteria bacterium GW2011_GWA1_54_10</name>
    <dbReference type="NCBI Taxonomy" id="1618605"/>
    <lineage>
        <taxon>Bacteria</taxon>
        <taxon>Candidatus Adleribacteriota</taxon>
    </lineage>
</organism>
<feature type="domain" description="HIT" evidence="4">
    <location>
        <begin position="5"/>
        <end position="108"/>
    </location>
</feature>
<evidence type="ECO:0000259" key="4">
    <source>
        <dbReference type="PROSITE" id="PS51084"/>
    </source>
</evidence>
<dbReference type="Gene3D" id="3.30.428.10">
    <property type="entry name" value="HIT-like"/>
    <property type="match status" value="1"/>
</dbReference>
<sequence>MQDCVFCKIVAGEIPSTKVYEDKEVLAFLDIHPKAPGHSLLIPKTHYRWFYEMPDELSDHVFRATKRLARELKENHGADLVQVSIVGKDVPHVHFHLLPRTFATAPEF</sequence>
<dbReference type="GO" id="GO:0009117">
    <property type="term" value="P:nucleotide metabolic process"/>
    <property type="evidence" value="ECO:0007669"/>
    <property type="project" value="TreeGrafter"/>
</dbReference>
<accession>A0A0G2A507</accession>
<evidence type="ECO:0000256" key="2">
    <source>
        <dbReference type="PIRSR" id="PIRSR601310-3"/>
    </source>
</evidence>
<evidence type="ECO:0000256" key="1">
    <source>
        <dbReference type="PIRSR" id="PIRSR601310-1"/>
    </source>
</evidence>
<gene>
    <name evidence="5" type="ORF">UY83_C0001G0038</name>
</gene>
<dbReference type="InterPro" id="IPR001310">
    <property type="entry name" value="Histidine_triad_HIT"/>
</dbReference>
<dbReference type="InterPro" id="IPR011146">
    <property type="entry name" value="HIT-like"/>
</dbReference>
<comment type="caution">
    <text evidence="5">The sequence shown here is derived from an EMBL/GenBank/DDBJ whole genome shotgun (WGS) entry which is preliminary data.</text>
</comment>
<dbReference type="GO" id="GO:0003824">
    <property type="term" value="F:catalytic activity"/>
    <property type="evidence" value="ECO:0007669"/>
    <property type="project" value="InterPro"/>
</dbReference>